<dbReference type="HOGENOM" id="CLU_2154272_0_0_7"/>
<evidence type="ECO:0000256" key="1">
    <source>
        <dbReference type="SAM" id="SignalP"/>
    </source>
</evidence>
<dbReference type="PATRIC" id="fig|1121448.10.peg.1371"/>
<proteinExistence type="predicted"/>
<sequence length="111" mass="11814">MLTMHTFRGLLAAALLACGLALAAAPQAMAQPMTATTTVDQVFEANGAVQFSSPMGLWQLDYEAGVEANTAARATLERLAGTGKSISFTYFMEGQHRILTKSSVASLAWMR</sequence>
<gene>
    <name evidence="2" type="ORF">DGI_1376</name>
</gene>
<keyword evidence="3" id="KW-1185">Reference proteome</keyword>
<protein>
    <submittedName>
        <fullName evidence="2">Uncharacterized protein</fullName>
    </submittedName>
</protein>
<organism evidence="2 3">
    <name type="scientific">Megalodesulfovibrio gigas (strain ATCC 19364 / DSM 1382 / NCIMB 9332 / VKM B-1759)</name>
    <name type="common">Desulfovibrio gigas</name>
    <dbReference type="NCBI Taxonomy" id="1121448"/>
    <lineage>
        <taxon>Bacteria</taxon>
        <taxon>Pseudomonadati</taxon>
        <taxon>Thermodesulfobacteriota</taxon>
        <taxon>Desulfovibrionia</taxon>
        <taxon>Desulfovibrionales</taxon>
        <taxon>Desulfovibrionaceae</taxon>
        <taxon>Megalodesulfovibrio</taxon>
    </lineage>
</organism>
<dbReference type="KEGG" id="dgg:DGI_1376"/>
<reference evidence="2 3" key="1">
    <citation type="journal article" date="2013" name="J. Bacteriol.">
        <title>Roles of HynAB and Ech, the only two hydrogenases found in the model sulfate reducer Desulfovibrio gigas.</title>
        <authorList>
            <person name="Morais-Silva F.O."/>
            <person name="Santos C.I."/>
            <person name="Rodrigues R."/>
            <person name="Pereira I.A."/>
            <person name="Rodrigues-Pousada C."/>
        </authorList>
    </citation>
    <scope>NUCLEOTIDE SEQUENCE [LARGE SCALE GENOMIC DNA]</scope>
    <source>
        <strain evidence="3">ATCC 19364 / DSM 1382 / NCIMB 9332 / VKM B-1759</strain>
    </source>
</reference>
<accession>T2GBD9</accession>
<dbReference type="EMBL" id="CP006585">
    <property type="protein sequence ID" value="AGW13222.1"/>
    <property type="molecule type" value="Genomic_DNA"/>
</dbReference>
<evidence type="ECO:0000313" key="3">
    <source>
        <dbReference type="Proteomes" id="UP000016587"/>
    </source>
</evidence>
<dbReference type="RefSeq" id="WP_021760018.1">
    <property type="nucleotide sequence ID" value="NC_022444.1"/>
</dbReference>
<dbReference type="Proteomes" id="UP000016587">
    <property type="component" value="Chromosome"/>
</dbReference>
<evidence type="ECO:0000313" key="2">
    <source>
        <dbReference type="EMBL" id="AGW13222.1"/>
    </source>
</evidence>
<name>T2GBD9_MEGG1</name>
<reference evidence="3" key="2">
    <citation type="submission" date="2013-07" db="EMBL/GenBank/DDBJ databases">
        <authorList>
            <person name="Morais-Silva F.O."/>
            <person name="Rezende A.M."/>
            <person name="Pimentel C."/>
            <person name="Resende D.M."/>
            <person name="Santos C.I."/>
            <person name="Clemente C."/>
            <person name="de Oliveira L.M."/>
            <person name="da Silva S.M."/>
            <person name="Costa D.A."/>
            <person name="Varela-Raposo A."/>
            <person name="Horacio E.C.A."/>
            <person name="Matos M."/>
            <person name="Flores O."/>
            <person name="Ruiz J.C."/>
            <person name="Rodrigues-Pousada C."/>
        </authorList>
    </citation>
    <scope>NUCLEOTIDE SEQUENCE [LARGE SCALE GENOMIC DNA]</scope>
    <source>
        <strain evidence="3">ATCC 19364 / DSM 1382 / NCIMB 9332 / VKM B-1759</strain>
    </source>
</reference>
<dbReference type="AlphaFoldDB" id="T2GBD9"/>
<feature type="chain" id="PRO_5004599730" evidence="1">
    <location>
        <begin position="31"/>
        <end position="111"/>
    </location>
</feature>
<keyword evidence="1" id="KW-0732">Signal</keyword>
<feature type="signal peptide" evidence="1">
    <location>
        <begin position="1"/>
        <end position="30"/>
    </location>
</feature>